<dbReference type="eggNOG" id="ENOG5031ACC">
    <property type="taxonomic scope" value="Bacteria"/>
</dbReference>
<dbReference type="AlphaFoldDB" id="M5IPN1"/>
<protein>
    <submittedName>
        <fullName evidence="1">Uncharacterized protein</fullName>
    </submittedName>
</protein>
<dbReference type="EMBL" id="AMZQ01000010">
    <property type="protein sequence ID" value="EKU10721.1"/>
    <property type="molecule type" value="Genomic_DNA"/>
</dbReference>
<proteinExistence type="predicted"/>
<gene>
    <name evidence="1" type="ORF">CSUNSWCD_522</name>
</gene>
<accession>M5IPN1</accession>
<sequence>MLPAYRISAILEAIDFSDKNLTQRELVELNLKDYLKKIHYLDNYPQIDFGKMADIHLDKNGYEGVRFSWCNGDKYPDNRCEFWKLDKRLNFDYLMNLGSKICKDGKPIQNAEEIVENDEVLKLRLFYPWE</sequence>
<dbReference type="PATRIC" id="fig|1244083.3.peg.1766"/>
<reference evidence="1 2" key="1">
    <citation type="journal article" date="2013" name="Genome Announc.">
        <title>Genome Sequence of Campylobacter showae UNSWCD, Isolated from a Patient with Crohn's Disease.</title>
        <authorList>
            <person name="Tay A.P."/>
            <person name="Kaakoush N.O."/>
            <person name="Deshpande N.P."/>
            <person name="Chen Z."/>
            <person name="Mitchell H."/>
            <person name="Wilkins M.R."/>
        </authorList>
    </citation>
    <scope>NUCLEOTIDE SEQUENCE [LARGE SCALE GENOMIC DNA]</scope>
    <source>
        <strain evidence="1 2">CSUNSWCD</strain>
    </source>
</reference>
<organism evidence="1 2">
    <name type="scientific">Campylobacter showae CSUNSWCD</name>
    <dbReference type="NCBI Taxonomy" id="1244083"/>
    <lineage>
        <taxon>Bacteria</taxon>
        <taxon>Pseudomonadati</taxon>
        <taxon>Campylobacterota</taxon>
        <taxon>Epsilonproteobacteria</taxon>
        <taxon>Campylobacterales</taxon>
        <taxon>Campylobacteraceae</taxon>
        <taxon>Campylobacter</taxon>
    </lineage>
</organism>
<evidence type="ECO:0000313" key="2">
    <source>
        <dbReference type="Proteomes" id="UP000011939"/>
    </source>
</evidence>
<name>M5IPN1_9BACT</name>
<evidence type="ECO:0000313" key="1">
    <source>
        <dbReference type="EMBL" id="EKU10721.1"/>
    </source>
</evidence>
<dbReference type="Proteomes" id="UP000011939">
    <property type="component" value="Unassembled WGS sequence"/>
</dbReference>
<comment type="caution">
    <text evidence="1">The sequence shown here is derived from an EMBL/GenBank/DDBJ whole genome shotgun (WGS) entry which is preliminary data.</text>
</comment>